<gene>
    <name evidence="6" type="ORF">TAV2_LOCUS22433</name>
</gene>
<dbReference type="Proteomes" id="UP000836841">
    <property type="component" value="Unassembled WGS sequence"/>
</dbReference>
<name>A0AAU9SX64_THLAR</name>
<dbReference type="PROSITE" id="PS51005">
    <property type="entry name" value="NAC"/>
    <property type="match status" value="1"/>
</dbReference>
<dbReference type="SUPFAM" id="SSF101941">
    <property type="entry name" value="NAC domain"/>
    <property type="match status" value="1"/>
</dbReference>
<evidence type="ECO:0000256" key="2">
    <source>
        <dbReference type="ARBA" id="ARBA00023125"/>
    </source>
</evidence>
<dbReference type="AlphaFoldDB" id="A0AAU9SX64"/>
<keyword evidence="7" id="KW-1185">Reference proteome</keyword>
<keyword evidence="2" id="KW-0238">DNA-binding</keyword>
<dbReference type="GO" id="GO:0006355">
    <property type="term" value="P:regulation of DNA-templated transcription"/>
    <property type="evidence" value="ECO:0007669"/>
    <property type="project" value="InterPro"/>
</dbReference>
<evidence type="ECO:0000259" key="5">
    <source>
        <dbReference type="PROSITE" id="PS51005"/>
    </source>
</evidence>
<feature type="non-terminal residue" evidence="6">
    <location>
        <position position="193"/>
    </location>
</feature>
<dbReference type="InterPro" id="IPR003441">
    <property type="entry name" value="NAC-dom"/>
</dbReference>
<dbReference type="EMBL" id="CAJVSB020000877">
    <property type="protein sequence ID" value="CAH2075738.1"/>
    <property type="molecule type" value="Genomic_DNA"/>
</dbReference>
<dbReference type="InterPro" id="IPR036093">
    <property type="entry name" value="NAC_dom_sf"/>
</dbReference>
<dbReference type="GO" id="GO:0003677">
    <property type="term" value="F:DNA binding"/>
    <property type="evidence" value="ECO:0007669"/>
    <property type="project" value="UniProtKB-KW"/>
</dbReference>
<comment type="caution">
    <text evidence="6">The sequence shown here is derived from an EMBL/GenBank/DDBJ whole genome shotgun (WGS) entry which is preliminary data.</text>
</comment>
<organism evidence="6 7">
    <name type="scientific">Thlaspi arvense</name>
    <name type="common">Field penny-cress</name>
    <dbReference type="NCBI Taxonomy" id="13288"/>
    <lineage>
        <taxon>Eukaryota</taxon>
        <taxon>Viridiplantae</taxon>
        <taxon>Streptophyta</taxon>
        <taxon>Embryophyta</taxon>
        <taxon>Tracheophyta</taxon>
        <taxon>Spermatophyta</taxon>
        <taxon>Magnoliopsida</taxon>
        <taxon>eudicotyledons</taxon>
        <taxon>Gunneridae</taxon>
        <taxon>Pentapetalae</taxon>
        <taxon>rosids</taxon>
        <taxon>malvids</taxon>
        <taxon>Brassicales</taxon>
        <taxon>Brassicaceae</taxon>
        <taxon>Thlaspideae</taxon>
        <taxon>Thlaspi</taxon>
    </lineage>
</organism>
<evidence type="ECO:0000313" key="7">
    <source>
        <dbReference type="Proteomes" id="UP000836841"/>
    </source>
</evidence>
<keyword evidence="3" id="KW-0804">Transcription</keyword>
<proteinExistence type="predicted"/>
<feature type="domain" description="NAC" evidence="5">
    <location>
        <begin position="9"/>
        <end position="171"/>
    </location>
</feature>
<sequence length="193" mass="22092">MMMMMTENGAPGFRFYPTEEELILFYLHNKLHGNKQDIDSVIPVLCIYQFNPSDLPGKFEISVTEFPESLLGNGVVVTQSNGFFFIPRQERELRGGRPTRLSHSGYWKASGSPSYVYSSNNQAIGIKTSMVFYLGRFPTGRKTEWKMNEYKAIDGDAPTSKDAVPKKNTITLQSQIIWVEDILLQHECYEFKK</sequence>
<keyword evidence="4" id="KW-0539">Nucleus</keyword>
<accession>A0AAU9SX64</accession>
<protein>
    <recommendedName>
        <fullName evidence="5">NAC domain-containing protein</fullName>
    </recommendedName>
</protein>
<dbReference type="PANTHER" id="PTHR31744:SF220">
    <property type="entry name" value="LOW QUALITY PROTEIN: NAC DOMAIN-CONTAINING PROTEIN 90-LIKE"/>
    <property type="match status" value="1"/>
</dbReference>
<dbReference type="PANTHER" id="PTHR31744">
    <property type="entry name" value="PROTEIN CUP-SHAPED COTYLEDON 2-RELATED"/>
    <property type="match status" value="1"/>
</dbReference>
<evidence type="ECO:0000256" key="1">
    <source>
        <dbReference type="ARBA" id="ARBA00023015"/>
    </source>
</evidence>
<keyword evidence="1" id="KW-0805">Transcription regulation</keyword>
<reference evidence="6 7" key="1">
    <citation type="submission" date="2022-03" db="EMBL/GenBank/DDBJ databases">
        <authorList>
            <person name="Nunn A."/>
            <person name="Chopra R."/>
            <person name="Nunn A."/>
            <person name="Contreras Garrido A."/>
        </authorList>
    </citation>
    <scope>NUCLEOTIDE SEQUENCE [LARGE SCALE GENOMIC DNA]</scope>
</reference>
<evidence type="ECO:0000256" key="3">
    <source>
        <dbReference type="ARBA" id="ARBA00023163"/>
    </source>
</evidence>
<evidence type="ECO:0000313" key="6">
    <source>
        <dbReference type="EMBL" id="CAH2075738.1"/>
    </source>
</evidence>
<evidence type="ECO:0000256" key="4">
    <source>
        <dbReference type="ARBA" id="ARBA00023242"/>
    </source>
</evidence>
<dbReference type="Gene3D" id="2.170.150.80">
    <property type="entry name" value="NAC domain"/>
    <property type="match status" value="1"/>
</dbReference>
<dbReference type="Pfam" id="PF02365">
    <property type="entry name" value="NAM"/>
    <property type="match status" value="1"/>
</dbReference>